<dbReference type="NCBIfam" id="NF002497">
    <property type="entry name" value="PRK01827.1-3"/>
    <property type="match status" value="1"/>
</dbReference>
<dbReference type="RefSeq" id="WP_188644053.1">
    <property type="nucleotide sequence ID" value="NZ_BMKL01000001.1"/>
</dbReference>
<protein>
    <recommendedName>
        <fullName evidence="1 5">Thymidylate synthase</fullName>
        <shortName evidence="5">TS</shortName>
        <shortName evidence="5">TSase</shortName>
        <ecNumber evidence="1 5">2.1.1.45</ecNumber>
    </recommendedName>
</protein>
<feature type="domain" description="Thymidylate synthase/dCMP hydroxymethylase" evidence="7">
    <location>
        <begin position="19"/>
        <end position="318"/>
    </location>
</feature>
<dbReference type="InterPro" id="IPR023451">
    <property type="entry name" value="Thymidate_synth/dCMP_Mease_dom"/>
</dbReference>
<keyword evidence="2 5" id="KW-0489">Methyltransferase</keyword>
<dbReference type="InterPro" id="IPR020940">
    <property type="entry name" value="Thymidylate_synthase_AS"/>
</dbReference>
<comment type="pathway">
    <text evidence="5">Pyrimidine metabolism; dTTP biosynthesis.</text>
</comment>
<comment type="caution">
    <text evidence="5">Lacks conserved residue(s) required for the propagation of feature annotation.</text>
</comment>
<dbReference type="InterPro" id="IPR045097">
    <property type="entry name" value="Thymidate_synth/dCMP_Mease"/>
</dbReference>
<dbReference type="Pfam" id="PF00303">
    <property type="entry name" value="Thymidylat_synt"/>
    <property type="match status" value="1"/>
</dbReference>
<keyword evidence="3 5" id="KW-0808">Transferase</keyword>
<dbReference type="Gene3D" id="3.30.572.10">
    <property type="entry name" value="Thymidylate synthase/dCMP hydroxymethylase domain"/>
    <property type="match status" value="1"/>
</dbReference>
<feature type="binding site" description="in other chain" evidence="5">
    <location>
        <begin position="220"/>
        <end position="223"/>
    </location>
    <ligand>
        <name>dUMP</name>
        <dbReference type="ChEBI" id="CHEBI:246422"/>
        <note>ligand shared between dimeric partners</note>
    </ligand>
</feature>
<organism evidence="8 9">
    <name type="scientific">Tsuneonella deserti</name>
    <dbReference type="NCBI Taxonomy" id="2035528"/>
    <lineage>
        <taxon>Bacteria</taxon>
        <taxon>Pseudomonadati</taxon>
        <taxon>Pseudomonadota</taxon>
        <taxon>Alphaproteobacteria</taxon>
        <taxon>Sphingomonadales</taxon>
        <taxon>Erythrobacteraceae</taxon>
        <taxon>Tsuneonella</taxon>
    </lineage>
</organism>
<comment type="subunit">
    <text evidence="5">Homodimer.</text>
</comment>
<comment type="caution">
    <text evidence="8">The sequence shown here is derived from an EMBL/GenBank/DDBJ whole genome shotgun (WGS) entry which is preliminary data.</text>
</comment>
<gene>
    <name evidence="5 8" type="primary">thyA</name>
    <name evidence="8" type="ORF">GCM10011515_09160</name>
</gene>
<proteinExistence type="inferred from homology"/>
<feature type="binding site" description="in other chain" evidence="5">
    <location>
        <position position="231"/>
    </location>
    <ligand>
        <name>dUMP</name>
        <dbReference type="ChEBI" id="CHEBI:246422"/>
        <note>ligand shared between dimeric partners</note>
    </ligand>
</feature>
<dbReference type="SUPFAM" id="SSF55831">
    <property type="entry name" value="Thymidylate synthase/dCMP hydroxymethylase"/>
    <property type="match status" value="1"/>
</dbReference>
<comment type="subcellular location">
    <subcellularLocation>
        <location evidence="5">Cytoplasm</location>
    </subcellularLocation>
</comment>
<evidence type="ECO:0000259" key="7">
    <source>
        <dbReference type="Pfam" id="PF00303"/>
    </source>
</evidence>
<feature type="active site" description="Nucleophile" evidence="5">
    <location>
        <position position="200"/>
    </location>
</feature>
<comment type="similarity">
    <text evidence="5">Belongs to the thymidylate synthase family. Bacterial-type ThyA subfamily.</text>
</comment>
<evidence type="ECO:0000256" key="5">
    <source>
        <dbReference type="HAMAP-Rule" id="MF_00008"/>
    </source>
</evidence>
<dbReference type="PANTHER" id="PTHR11548">
    <property type="entry name" value="THYMIDYLATE SYNTHASE 1"/>
    <property type="match status" value="1"/>
</dbReference>
<dbReference type="HAMAP" id="MF_00008">
    <property type="entry name" value="Thymidy_synth_bact"/>
    <property type="match status" value="1"/>
</dbReference>
<dbReference type="EC" id="2.1.1.45" evidence="1 5"/>
<feature type="active site" evidence="6">
    <location>
        <position position="200"/>
    </location>
</feature>
<keyword evidence="5" id="KW-0963">Cytoplasm</keyword>
<evidence type="ECO:0000256" key="6">
    <source>
        <dbReference type="PROSITE-ProRule" id="PRU10016"/>
    </source>
</evidence>
<feature type="binding site" description="in other chain" evidence="5">
    <location>
        <begin position="261"/>
        <end position="263"/>
    </location>
    <ligand>
        <name>dUMP</name>
        <dbReference type="ChEBI" id="CHEBI:246422"/>
        <note>ligand shared between dimeric partners</note>
    </ligand>
</feature>
<keyword evidence="4 5" id="KW-0545">Nucleotide biosynthesis</keyword>
<dbReference type="CDD" id="cd00351">
    <property type="entry name" value="TS_Pyrimidine_HMase"/>
    <property type="match status" value="1"/>
</dbReference>
<comment type="catalytic activity">
    <reaction evidence="5">
        <text>dUMP + (6R)-5,10-methylene-5,6,7,8-tetrahydrofolate = 7,8-dihydrofolate + dTMP</text>
        <dbReference type="Rhea" id="RHEA:12104"/>
        <dbReference type="ChEBI" id="CHEBI:15636"/>
        <dbReference type="ChEBI" id="CHEBI:57451"/>
        <dbReference type="ChEBI" id="CHEBI:63528"/>
        <dbReference type="ChEBI" id="CHEBI:246422"/>
        <dbReference type="EC" id="2.1.1.45"/>
    </reaction>
</comment>
<dbReference type="EMBL" id="BMKL01000001">
    <property type="protein sequence ID" value="GGD91647.1"/>
    <property type="molecule type" value="Genomic_DNA"/>
</dbReference>
<dbReference type="InterPro" id="IPR036926">
    <property type="entry name" value="Thymidate_synth/dCMP_Mease_sf"/>
</dbReference>
<accession>A0ABQ1S5Z3</accession>
<feature type="binding site" evidence="5">
    <location>
        <position position="317"/>
    </location>
    <ligand>
        <name>(6R)-5,10-methylene-5,6,7,8-tetrahydrofolate</name>
        <dbReference type="ChEBI" id="CHEBI:15636"/>
    </ligand>
</feature>
<evidence type="ECO:0000256" key="2">
    <source>
        <dbReference type="ARBA" id="ARBA00022603"/>
    </source>
</evidence>
<name>A0ABQ1S5Z3_9SPHN</name>
<evidence type="ECO:0000256" key="1">
    <source>
        <dbReference type="ARBA" id="ARBA00011947"/>
    </source>
</evidence>
<evidence type="ECO:0000313" key="9">
    <source>
        <dbReference type="Proteomes" id="UP000619041"/>
    </source>
</evidence>
<keyword evidence="9" id="KW-1185">Reference proteome</keyword>
<dbReference type="PRINTS" id="PR00108">
    <property type="entry name" value="THYMDSNTHASE"/>
</dbReference>
<dbReference type="InterPro" id="IPR000398">
    <property type="entry name" value="Thymidylate_synthase"/>
</dbReference>
<dbReference type="Proteomes" id="UP000619041">
    <property type="component" value="Unassembled WGS sequence"/>
</dbReference>
<sequence length="318" mass="36420">MASASPLRDSPPARHPEWQYLDLMRRIWSEGSERIDRTGIGTRSVFGATLRFDLTDRAMPLITTKRVYWKTATRELLWFLTGETNIRPLVLQGVHIWDDWPHARYVRETGDEITIELFIERIANDETFAANWGDLGPVYGKQWVDWPTYRYRPDGLYEPGEGINQVAQVVKSLRTNPGSRRHIIEGWNVAELDRMALPPCHKTYQYHVADGKLNGLLYQRSCDVALGLPFNLWSAALLQRMLAQQADLEPGELIWMGGDVHLYLNHAELIEEQLVREPQGVPRLEILRRPATIFDYSIEDFAVSDYAPLGALKAPVAV</sequence>
<comment type="function">
    <text evidence="5">Catalyzes the reductive methylation of 2'-deoxyuridine-5'-monophosphate (dUMP) to 2'-deoxythymidine-5'-monophosphate (dTMP) while utilizing 5,10-methylenetetrahydrofolate (mTHF) as the methyl donor and reductant in the reaction, yielding dihydrofolate (DHF) as a by-product. This enzymatic reaction provides an intracellular de novo source of dTMP, an essential precursor for DNA biosynthesis.</text>
</comment>
<feature type="binding site" evidence="5">
    <location>
        <position position="223"/>
    </location>
    <ligand>
        <name>(6R)-5,10-methylene-5,6,7,8-tetrahydrofolate</name>
        <dbReference type="ChEBI" id="CHEBI:15636"/>
    </ligand>
</feature>
<evidence type="ECO:0000313" key="8">
    <source>
        <dbReference type="EMBL" id="GGD91647.1"/>
    </source>
</evidence>
<evidence type="ECO:0000256" key="3">
    <source>
        <dbReference type="ARBA" id="ARBA00022679"/>
    </source>
</evidence>
<feature type="binding site" description="in other chain" evidence="5">
    <location>
        <position position="37"/>
    </location>
    <ligand>
        <name>dUMP</name>
        <dbReference type="ChEBI" id="CHEBI:246422"/>
        <note>ligand shared between dimeric partners</note>
    </ligand>
</feature>
<dbReference type="PANTHER" id="PTHR11548:SF1">
    <property type="entry name" value="THYMIDYLATE SYNTHASE 1"/>
    <property type="match status" value="1"/>
</dbReference>
<reference evidence="9" key="1">
    <citation type="journal article" date="2019" name="Int. J. Syst. Evol. Microbiol.">
        <title>The Global Catalogue of Microorganisms (GCM) 10K type strain sequencing project: providing services to taxonomists for standard genome sequencing and annotation.</title>
        <authorList>
            <consortium name="The Broad Institute Genomics Platform"/>
            <consortium name="The Broad Institute Genome Sequencing Center for Infectious Disease"/>
            <person name="Wu L."/>
            <person name="Ma J."/>
        </authorList>
    </citation>
    <scope>NUCLEOTIDE SEQUENCE [LARGE SCALE GENOMIC DNA]</scope>
    <source>
        <strain evidence="9">CGMCC 1.15959</strain>
    </source>
</reference>
<dbReference type="PROSITE" id="PS00091">
    <property type="entry name" value="THYMIDYLATE_SYNTHASE"/>
    <property type="match status" value="1"/>
</dbReference>
<evidence type="ECO:0000256" key="4">
    <source>
        <dbReference type="ARBA" id="ARBA00022727"/>
    </source>
</evidence>
<dbReference type="NCBIfam" id="TIGR03284">
    <property type="entry name" value="thym_sym"/>
    <property type="match status" value="1"/>
</dbReference>
<feature type="binding site" evidence="5">
    <location>
        <begin position="180"/>
        <end position="181"/>
    </location>
    <ligand>
        <name>dUMP</name>
        <dbReference type="ChEBI" id="CHEBI:246422"/>
        <note>ligand shared between dimeric partners</note>
    </ligand>
</feature>